<protein>
    <recommendedName>
        <fullName evidence="3">CCHC-type domain-containing protein</fullName>
    </recommendedName>
</protein>
<evidence type="ECO:0000256" key="2">
    <source>
        <dbReference type="SAM" id="MobiDB-lite"/>
    </source>
</evidence>
<dbReference type="InterPro" id="IPR040256">
    <property type="entry name" value="At4g02000-like"/>
</dbReference>
<evidence type="ECO:0000259" key="3">
    <source>
        <dbReference type="PROSITE" id="PS50158"/>
    </source>
</evidence>
<feature type="domain" description="CCHC-type" evidence="3">
    <location>
        <begin position="359"/>
        <end position="373"/>
    </location>
</feature>
<proteinExistence type="predicted"/>
<feature type="region of interest" description="Disordered" evidence="2">
    <location>
        <begin position="1"/>
        <end position="59"/>
    </location>
</feature>
<dbReference type="PANTHER" id="PTHR31286">
    <property type="entry name" value="GLYCINE-RICH CELL WALL STRUCTURAL PROTEIN 1.8-LIKE"/>
    <property type="match status" value="1"/>
</dbReference>
<reference evidence="4 5" key="1">
    <citation type="submission" date="2024-09" db="EMBL/GenBank/DDBJ databases">
        <title>Chromosome-scale assembly of Riccia sorocarpa.</title>
        <authorList>
            <person name="Paukszto L."/>
        </authorList>
    </citation>
    <scope>NUCLEOTIDE SEQUENCE [LARGE SCALE GENOMIC DNA]</scope>
    <source>
        <strain evidence="4">LP-2024</strain>
        <tissue evidence="4">Aerial parts of the thallus</tissue>
    </source>
</reference>
<dbReference type="PROSITE" id="PS50158">
    <property type="entry name" value="ZF_CCHC"/>
    <property type="match status" value="1"/>
</dbReference>
<feature type="compositionally biased region" description="Polar residues" evidence="2">
    <location>
        <begin position="47"/>
        <end position="59"/>
    </location>
</feature>
<comment type="caution">
    <text evidence="4">The sequence shown here is derived from an EMBL/GenBank/DDBJ whole genome shotgun (WGS) entry which is preliminary data.</text>
</comment>
<gene>
    <name evidence="4" type="ORF">R1sor_002303</name>
</gene>
<keyword evidence="5" id="KW-1185">Reference proteome</keyword>
<keyword evidence="1" id="KW-0863">Zinc-finger</keyword>
<dbReference type="Pfam" id="PF00098">
    <property type="entry name" value="zf-CCHC"/>
    <property type="match status" value="1"/>
</dbReference>
<keyword evidence="1" id="KW-0862">Zinc</keyword>
<feature type="region of interest" description="Disordered" evidence="2">
    <location>
        <begin position="374"/>
        <end position="563"/>
    </location>
</feature>
<dbReference type="SMART" id="SM00343">
    <property type="entry name" value="ZnF_C2HC"/>
    <property type="match status" value="1"/>
</dbReference>
<dbReference type="InterPro" id="IPR001878">
    <property type="entry name" value="Znf_CCHC"/>
</dbReference>
<dbReference type="AlphaFoldDB" id="A0ABD3H2K7"/>
<feature type="compositionally biased region" description="Basic and acidic residues" evidence="2">
    <location>
        <begin position="1"/>
        <end position="14"/>
    </location>
</feature>
<dbReference type="Gene3D" id="4.10.60.10">
    <property type="entry name" value="Zinc finger, CCHC-type"/>
    <property type="match status" value="1"/>
</dbReference>
<feature type="compositionally biased region" description="Acidic residues" evidence="2">
    <location>
        <begin position="447"/>
        <end position="478"/>
    </location>
</feature>
<keyword evidence="1" id="KW-0479">Metal-binding</keyword>
<name>A0ABD3H2K7_9MARC</name>
<dbReference type="EMBL" id="JBJQOH010000006">
    <property type="protein sequence ID" value="KAL3684281.1"/>
    <property type="molecule type" value="Genomic_DNA"/>
</dbReference>
<dbReference type="GO" id="GO:0008270">
    <property type="term" value="F:zinc ion binding"/>
    <property type="evidence" value="ECO:0007669"/>
    <property type="project" value="UniProtKB-KW"/>
</dbReference>
<dbReference type="InterPro" id="IPR036875">
    <property type="entry name" value="Znf_CCHC_sf"/>
</dbReference>
<feature type="compositionally biased region" description="Basic and acidic residues" evidence="2">
    <location>
        <begin position="414"/>
        <end position="430"/>
    </location>
</feature>
<evidence type="ECO:0000313" key="4">
    <source>
        <dbReference type="EMBL" id="KAL3684281.1"/>
    </source>
</evidence>
<dbReference type="SUPFAM" id="SSF57756">
    <property type="entry name" value="Retrovirus zinc finger-like domains"/>
    <property type="match status" value="1"/>
</dbReference>
<evidence type="ECO:0000313" key="5">
    <source>
        <dbReference type="Proteomes" id="UP001633002"/>
    </source>
</evidence>
<feature type="compositionally biased region" description="Basic and acidic residues" evidence="2">
    <location>
        <begin position="374"/>
        <end position="384"/>
    </location>
</feature>
<dbReference type="Proteomes" id="UP001633002">
    <property type="component" value="Unassembled WGS sequence"/>
</dbReference>
<organism evidence="4 5">
    <name type="scientific">Riccia sorocarpa</name>
    <dbReference type="NCBI Taxonomy" id="122646"/>
    <lineage>
        <taxon>Eukaryota</taxon>
        <taxon>Viridiplantae</taxon>
        <taxon>Streptophyta</taxon>
        <taxon>Embryophyta</taxon>
        <taxon>Marchantiophyta</taxon>
        <taxon>Marchantiopsida</taxon>
        <taxon>Marchantiidae</taxon>
        <taxon>Marchantiales</taxon>
        <taxon>Ricciaceae</taxon>
        <taxon>Riccia</taxon>
    </lineage>
</organism>
<accession>A0ABD3H2K7</accession>
<dbReference type="PANTHER" id="PTHR31286:SF180">
    <property type="entry name" value="OS10G0362600 PROTEIN"/>
    <property type="match status" value="1"/>
</dbReference>
<sequence length="563" mass="61440">MVRAHTRESFDLNRGDGWVSPIKKKSKAPGEEEVVMATSSTNTSSSVGTKDGQTMSGGAAHETNQTLGNYTENFPPLCKKVQVVTPEELPITSKEREAQQPAMSWRQAASKSILERHPQWATAADITSGPNPYTRGLNLAEGENVSSTELRKVVQDINSSLNVDEYTLGKTIQVDKSFFSCRLRHLQSCAFVLCALDHAPSKDKVTEWAMAELWQQRGIQVEQIRVLARGCFLIVTGSSDQQNKALIDGPYKIGGRMIFPFPWDAKFSPRELRSKLVPVWVDLPRVHPLLEAYGAFMLSTVGKVLYKTCDTGRDCYMHIRGCVLTDISRKLKDHVKIQIEGVEEPMVQPIWYTSLPNVCFACHQRGHIAKDCPAAKHEEKKEEVQPNPISTDGGTSKESDKTSTTDNQTEGNPDPDRFLHIKSRGRDKGNKSHLASAPPTLHFSSVAEEDEDDVMIGNEAEEPEATSEQDGQDDDEETVVGAVPLQPGQDSDKQVNPAMLASGLPSTASVFPGEALALPSKGRNATAQGKSQVNTTPTANQMGAVSNMGQSKSTVGVAKNKAG</sequence>
<feature type="compositionally biased region" description="Polar residues" evidence="2">
    <location>
        <begin position="523"/>
        <end position="554"/>
    </location>
</feature>
<evidence type="ECO:0000256" key="1">
    <source>
        <dbReference type="PROSITE-ProRule" id="PRU00047"/>
    </source>
</evidence>